<dbReference type="AlphaFoldDB" id="A0A3A1R2E9"/>
<evidence type="ECO:0000256" key="2">
    <source>
        <dbReference type="RuleBase" id="RU003616"/>
    </source>
</evidence>
<sequence length="160" mass="18696">MDFEKLKQWMDIAQKYQVGDFWNNVFDQDTAKNFMNEFASDSQQHKPHNQQQQNAAIEYPPVDIFTVDAQVVIMIEVPGVDKQDIQLTVSGQRMSIKGMLRLPFRPDSTFKNERNYGEFQRTFDLPEPTDGSQIRARYNHGLLVLTYPMKYAAEERVNID</sequence>
<dbReference type="PANTHER" id="PTHR11527">
    <property type="entry name" value="HEAT-SHOCK PROTEIN 20 FAMILY MEMBER"/>
    <property type="match status" value="1"/>
</dbReference>
<feature type="domain" description="SHSP" evidence="3">
    <location>
        <begin position="53"/>
        <end position="160"/>
    </location>
</feature>
<evidence type="ECO:0000313" key="4">
    <source>
        <dbReference type="EMBL" id="RIW34682.1"/>
    </source>
</evidence>
<proteinExistence type="inferred from homology"/>
<evidence type="ECO:0000259" key="3">
    <source>
        <dbReference type="PROSITE" id="PS01031"/>
    </source>
</evidence>
<keyword evidence="5" id="KW-1185">Reference proteome</keyword>
<dbReference type="SUPFAM" id="SSF49764">
    <property type="entry name" value="HSP20-like chaperones"/>
    <property type="match status" value="1"/>
</dbReference>
<name>A0A3A1R2E9_9BACI</name>
<comment type="caution">
    <text evidence="4">The sequence shown here is derived from an EMBL/GenBank/DDBJ whole genome shotgun (WGS) entry which is preliminary data.</text>
</comment>
<dbReference type="RefSeq" id="WP_119546620.1">
    <property type="nucleotide sequence ID" value="NZ_QXIR01000010.1"/>
</dbReference>
<dbReference type="OrthoDB" id="9811615at2"/>
<dbReference type="Proteomes" id="UP000265801">
    <property type="component" value="Unassembled WGS sequence"/>
</dbReference>
<dbReference type="EMBL" id="QXIR01000010">
    <property type="protein sequence ID" value="RIW34682.1"/>
    <property type="molecule type" value="Genomic_DNA"/>
</dbReference>
<dbReference type="Gene3D" id="2.60.40.790">
    <property type="match status" value="1"/>
</dbReference>
<reference evidence="4 5" key="1">
    <citation type="submission" date="2018-09" db="EMBL/GenBank/DDBJ databases">
        <title>Bacillus saliacetes sp. nov., isolated from Thai shrimp paste (Ka-pi).</title>
        <authorList>
            <person name="Daroonpunt R."/>
            <person name="Tanasupawat S."/>
            <person name="Yiamsombut S."/>
        </authorList>
    </citation>
    <scope>NUCLEOTIDE SEQUENCE [LARGE SCALE GENOMIC DNA]</scope>
    <source>
        <strain evidence="4 5">SKP7-4</strain>
    </source>
</reference>
<dbReference type="PROSITE" id="PS01031">
    <property type="entry name" value="SHSP"/>
    <property type="match status" value="1"/>
</dbReference>
<gene>
    <name evidence="4" type="ORF">D3H55_09210</name>
</gene>
<evidence type="ECO:0000256" key="1">
    <source>
        <dbReference type="PROSITE-ProRule" id="PRU00285"/>
    </source>
</evidence>
<comment type="similarity">
    <text evidence="1 2">Belongs to the small heat shock protein (HSP20) family.</text>
</comment>
<dbReference type="CDD" id="cd06464">
    <property type="entry name" value="ACD_sHsps-like"/>
    <property type="match status" value="1"/>
</dbReference>
<organism evidence="4 5">
    <name type="scientific">Bacillus salacetis</name>
    <dbReference type="NCBI Taxonomy" id="2315464"/>
    <lineage>
        <taxon>Bacteria</taxon>
        <taxon>Bacillati</taxon>
        <taxon>Bacillota</taxon>
        <taxon>Bacilli</taxon>
        <taxon>Bacillales</taxon>
        <taxon>Bacillaceae</taxon>
        <taxon>Bacillus</taxon>
    </lineage>
</organism>
<dbReference type="InterPro" id="IPR002068">
    <property type="entry name" value="A-crystallin/Hsp20_dom"/>
</dbReference>
<dbReference type="InterPro" id="IPR031107">
    <property type="entry name" value="Small_HSP"/>
</dbReference>
<evidence type="ECO:0000313" key="5">
    <source>
        <dbReference type="Proteomes" id="UP000265801"/>
    </source>
</evidence>
<dbReference type="InterPro" id="IPR008978">
    <property type="entry name" value="HSP20-like_chaperone"/>
</dbReference>
<dbReference type="Pfam" id="PF00011">
    <property type="entry name" value="HSP20"/>
    <property type="match status" value="1"/>
</dbReference>
<accession>A0A3A1R2E9</accession>
<protein>
    <submittedName>
        <fullName evidence="4">Hsp20/alpha crystallin family protein</fullName>
    </submittedName>
</protein>